<feature type="compositionally biased region" description="Low complexity" evidence="1">
    <location>
        <begin position="185"/>
        <end position="196"/>
    </location>
</feature>
<feature type="domain" description="Apple" evidence="3">
    <location>
        <begin position="46"/>
        <end position="130"/>
    </location>
</feature>
<feature type="compositionally biased region" description="Basic and acidic residues" evidence="1">
    <location>
        <begin position="2346"/>
        <end position="2364"/>
    </location>
</feature>
<keyword evidence="2" id="KW-1133">Transmembrane helix</keyword>
<dbReference type="PANTHER" id="PTHR21583">
    <property type="entry name" value="ELYS PROTEIN"/>
    <property type="match status" value="1"/>
</dbReference>
<dbReference type="InterPro" id="IPR003609">
    <property type="entry name" value="Pan_app"/>
</dbReference>
<feature type="compositionally biased region" description="Basic and acidic residues" evidence="1">
    <location>
        <begin position="2168"/>
        <end position="2182"/>
    </location>
</feature>
<dbReference type="PROSITE" id="PS50948">
    <property type="entry name" value="PAN"/>
    <property type="match status" value="1"/>
</dbReference>
<feature type="compositionally biased region" description="Polar residues" evidence="1">
    <location>
        <begin position="2845"/>
        <end position="2855"/>
    </location>
</feature>
<keyword evidence="4" id="KW-1185">Reference proteome</keyword>
<evidence type="ECO:0000256" key="2">
    <source>
        <dbReference type="SAM" id="Phobius"/>
    </source>
</evidence>
<feature type="region of interest" description="Disordered" evidence="1">
    <location>
        <begin position="184"/>
        <end position="208"/>
    </location>
</feature>
<feature type="compositionally biased region" description="Basic and acidic residues" evidence="1">
    <location>
        <begin position="1863"/>
        <end position="1884"/>
    </location>
</feature>
<feature type="compositionally biased region" description="Polar residues" evidence="1">
    <location>
        <begin position="1929"/>
        <end position="1995"/>
    </location>
</feature>
<dbReference type="PANTHER" id="PTHR21583:SF8">
    <property type="entry name" value="PROTEIN ELYS"/>
    <property type="match status" value="1"/>
</dbReference>
<feature type="compositionally biased region" description="Polar residues" evidence="1">
    <location>
        <begin position="197"/>
        <end position="208"/>
    </location>
</feature>
<sequence>SSLFTSSFTNRQPTNIILALLNIILFLNFTIPAPLSGNAPQQIAQCPGNEIYGYVNGTQIGKRQDYIHLEMEDLDLKECIKQCYGNHFCYSIYYDETIKNRCVFYYYAEYNCTGKSLVPTSSLKYENKPITLDCIRCPGKGDILTTTQIPTVGNINVDSVSKLNLVDDDKIKSIKGTNTIQQAINTDTSGDSSSNDKVNQTPNSSDNLSCDLEFTPNFEDVGDEIGELFTNVINDIKDEKECAKLCYKSNCDYAMYKPITKTCSFISDYIGFVKNCSSRPLQNFVIGVMESKNIETIQIECIRCRQNHIEDVKNIINNQNKHSGFNNNEGEWQSMTVDPGDAVTWPTNLQLSGHCIVVFQVEESQKKIQKEEFSNTTELQTVEQCAAYCYKSSCSNAVFEFLEHGKGICKISTNRTDICNGNLQHHYRFYTTKTVSIQCIRCLAKKPTTQSPHALLPGIFETTTTSPSESETSSLSPEQQYESNEGGKSETKSITSPDGTVDKGGEMKEDDDEIGEGSQKKTASPPSSAPVDEEQLNSGVTQSISTTNNNFNSDEKKNAPSSPTKMLMEVSTSSKEKMTTESFKTTTLLSLTTIETPLKNKTISQQTKEKEDPYLRSCVVTFQVKPFSLDDEPKENEPLMEYEFITDSVTICASKCYNNGCTGAIYNSETKKCVLQLGKLLKCIGGDTYNNYFPEKKEKIRIFCLSCTPNNFKGIEGQIKSNKNKNELEAITSTTEINKIFSENDNNDHVTSSPSVKPGSVFDKITTPNEENDETTTISIVDNKEKDESAKTHTVDQSIETTTHFIKNEITNEKLKNKEMSTILPMSINENELTTVSQSEITSTPLLESSKIDQKTPISLDGEKENEFNETTTKIFEFEKEEGTTTTVLSEISKSNEQTTVNSNINKESKNSNINSDVEGSGILDTQLENKDKQTQSTSKNEENNKSTTVTSEATKENMETTILPESFTNKKIPEMTSNNKDKNKATTFSSENIKESEQTTIKPITDDSEDNKEMTTTASLSKDLQEKTETTIMFENKEDFTTVSPKEHDNKSQNTTFDSDSADDEMKTTIFSEGTSTSKIPTVTSKNEEDIKITTLLHEKTNEGIETTISPENKNIETKGTNDEEEINVTTPLSEDLKGKVETTIVPIIVSKENEENKFTVIVPEDVNEKIDTTTVSKIEKEENKLKTTSLINKENFETTTILQEFEHETTTKNSLNTEKNFETTTINPELGLEISGDKKSSESVIPTTIKSDSIEMIFETTTILPESNTKSIVNKNDEETGTTLLIPVDFETTTEKFVSEDKFNTNEPIEGSGINEIEGKASTLISIIDDINEKETSTTGETKSTIIPIIDSEQNTENLFPEEKISTTRAPTDVEITTLLTINKESPNVEIIDKATTISLEIEKTELETIPLTDKNTTTPLGPDELETTTFSLPEMGLEISKSRGSQSSSTKTTDVTNDELKNKFTTKFPDSSDSNLKEETIINEFEKEEVTSTVSIPKIKDNDEKLSEDKLYTTTIITDFEKGNEHKTVNLEGEKDDLTSTIASDFSKQSVSTISTPTEIEKIEKNEGINEETNKSSTILSNTNKEITTISVTTNSKDEENEATTISSNISENNQETTIKFIDENDANNESVSFKNKTIDITTVASILDKEDKSTSAVSNKDNDLLGNINPEFETTVETVDFENENKKNLETISSKESNFNTASSKIITVDVTSNPLENKKSDDEVNKNKEINILTTVSPEDINEFTNKFSETMEETIKPQATIATKIEHTVEEGSGETLEEESGEPTSITTLNENLSEETTAIPTIDEKKTTENSKILVENETIEPSTISSGNEFIATTPNEMNEFKIIPETTTPTFSKQDKKQEKENTDDVNKNNKENDLKSSTELTTIDFENFGKLLNGNAFDEKKTVLKTTHSPEKEEESDSNLTTLIPVNKVNFNGNEVTQSPEKNENVFDNLSTSLPKNKVDSGNNETTQSLKNEELFSNNHTTSIPEHKVDSNDNQSIHLPEKEEGSSEIQTTLVPKLEIDSDNSQTTHIPEKNVGLSDDHTTSIPKHKVDSNDNQSTHLPEKEEGSSEIQTTLVPKLEIDSDNSQTTHVPEKNVGPSDDHTTSIPEHKVDSNDNQSTHLPEKEEGSSEIQTTLVPKLEIDSDNSQTTHIPEKNVGLSDDHTTSIPEHKVDSNDNQSTHLPEKEEGSSEIQTTLVPKLEIDSDNSQTTHIPEKNVGLSDDHTTSIPKHKVDSNDNQSTHLPEKEEGSSEIQTTLVPKLEIDSDISQTTHVPEKEEGPSDNHTTSIPEHEVDSNDNQSTHLPEKEEGSSEIQTTPVPKLEIDSDNSQTTHLPVKDGGSSDDHTTSMPEQKVDSSDNKATLSQGKEGGVDSKEKPLENNEKEEFESSGKELVNNEEFSSNNTDVLPEMGLEISRFRGVVDGTPNKTEEITVFPKTSHNEDERFTSTISTEINTEIETTTPKLKKIVSTNNAEAIKTDTSDEFSPIESKTTENTDKIVGESKEGKTTVEEIKSESLTTILPESEGSGIEIETKSSINESATEKVDVNSKNTEELFPDDEQIERIRTQFSTTKLNFETTATTTESFGPAFVTDNDEKLNEKEILIETTTKHDLNANLNTVVTKVNSLENKHALTQSSEVLITTTAIPIDEQLFTIQPFKGLDVQLTRKDQTTNNLTTIPTDIKTNEQNNQLTTTLELQTQTNDEELLKDGTAHKTTLVPKIKTDNNNNEFETSTIFIDKNNNEGSGEELVTSLINDFNINKDSQTTVPSIKTNEDLTTMSKIFNDKDDDIKTTVTINEKESNNGKNLETTTSKLIEKISDESTPETDRGNVVKGEQEDSNVTTEPLSKTNKVDLDGKTFSTTKNMHELTTISSISKEKQNEVTNFESSGEELETTTLGNQKINKISTKSQTEDGGLISTILPITKAAIVNSKDKTTLSTPLSSNFEEEESLAKIVNTTKLDKSLPKIGNENVIITASTVKTIVNETTSSEEVTNEDNKESMIHESFKQDNSQTTVGSLKTTQKPTIIENEKEQTTTKEVELEGPAFVTESPEISKTKTDYISTTALSIIDDTDKSGSTMNETFKMTTNSLVTPTNSDEKLTMKQIDDRVEELIPENKKKEEELDASKIDFGPTTIKMEQSNVEITTVEPVTISEDEKSLQSTTSTTITEDDGSIIDTSILKTGKVDDSSPKETDVTLITSDSISTTINIKKEKNIEITTVKTSLEDEIETTITTSSSDVKSSDMNKTTVVNEENKITTKDNDKNNDITNSHISFVTDEVKTSTQKIDSESGEINTLATKTPNNIVRNISLELDSNDNVSSATIETTILPKSEEKKNELKGNTDVLSQEITTTTISEINNEEDKNKIELLLPEQNVVKSKENINNSEERKVTVKSEFKNYKTTVISENLTTHQPIESEDEKFQSTKKNNESTDNVDNEEGKSAISVEDKSNVDNISKESSEKIEKTTVTFDEIQTSIIPDVQSSTQTTEGLTKELIKTETIDFVDVTTTISSLQKETTVDDLTKTTTTLAEIKLGGTAESIDAASIDKHINLPKTVGKVDSAQINDMKITKEEDSEDKLLDKEDYEDKISSENNEEGSQSKDKVHTTTEPPVEAVADLVHTLSRTNDLDLLLRGATKQLVNIRKNAKCGVNTLRFSARPMKDFSQEYEVIESVSSLYTCIETCYVTGCKKAAFVPYPQPKCLMHYELGSTLTNSCSPSSIYQLTTHWHFSNPSEVIEILCLVCDNDNENSKEKLQIENVFNALIDDRRKGMEQQAFITEICNGAGRLEFQVKPVSKFPRLNITHDVPANSPAECAIKCKENGHCDLAGFIPSPHAKSSGLCLLTSDTHYCDYEDETYKHVPQHQSEVPFLLHCIRCSKCRYNISPVIPGITEVIPFETTKTVSNIEECALQCSNLKCTIAQFNPKSLTCSTTINPSFKNTCPMEKAIQVDGGLQIRLHCVNCTN</sequence>
<feature type="compositionally biased region" description="Basic and acidic residues" evidence="1">
    <location>
        <begin position="3425"/>
        <end position="3435"/>
    </location>
</feature>
<feature type="compositionally biased region" description="Low complexity" evidence="1">
    <location>
        <begin position="461"/>
        <end position="478"/>
    </location>
</feature>
<feature type="region of interest" description="Disordered" evidence="1">
    <location>
        <begin position="453"/>
        <end position="581"/>
    </location>
</feature>
<feature type="compositionally biased region" description="Basic and acidic residues" evidence="1">
    <location>
        <begin position="2826"/>
        <end position="2842"/>
    </location>
</feature>
<dbReference type="InterPro" id="IPR052620">
    <property type="entry name" value="ELYS/MEL-28_NucAsmblyFactor"/>
</dbReference>
<feature type="compositionally biased region" description="Polar residues" evidence="1">
    <location>
        <begin position="536"/>
        <end position="552"/>
    </location>
</feature>
<keyword evidence="2" id="KW-0812">Transmembrane</keyword>
<feature type="region of interest" description="Disordered" evidence="1">
    <location>
        <begin position="904"/>
        <end position="999"/>
    </location>
</feature>
<feature type="region of interest" description="Disordered" evidence="1">
    <location>
        <begin position="1776"/>
        <end position="1795"/>
    </location>
</feature>
<dbReference type="Proteomes" id="UP000035681">
    <property type="component" value="Unplaced"/>
</dbReference>
<evidence type="ECO:0000313" key="5">
    <source>
        <dbReference type="WBParaSite" id="TCONS_00017006.p1"/>
    </source>
</evidence>
<feature type="region of interest" description="Disordered" evidence="1">
    <location>
        <begin position="1916"/>
        <end position="2414"/>
    </location>
</feature>
<feature type="compositionally biased region" description="Basic and acidic residues" evidence="1">
    <location>
        <begin position="2048"/>
        <end position="2062"/>
    </location>
</feature>
<feature type="compositionally biased region" description="Basic and acidic residues" evidence="1">
    <location>
        <begin position="2228"/>
        <end position="2242"/>
    </location>
</feature>
<feature type="compositionally biased region" description="Basic and acidic residues" evidence="1">
    <location>
        <begin position="3577"/>
        <end position="3595"/>
    </location>
</feature>
<feature type="compositionally biased region" description="Acidic residues" evidence="1">
    <location>
        <begin position="1778"/>
        <end position="1788"/>
    </location>
</feature>
<feature type="region of interest" description="Disordered" evidence="1">
    <location>
        <begin position="2826"/>
        <end position="2863"/>
    </location>
</feature>
<dbReference type="WBParaSite" id="TCONS_00017006.p1">
    <property type="protein sequence ID" value="TCONS_00017006.p1"/>
    <property type="gene ID" value="XLOC_011068"/>
</dbReference>
<reference evidence="5" key="1">
    <citation type="submission" date="2024-02" db="UniProtKB">
        <authorList>
            <consortium name="WormBaseParasite"/>
        </authorList>
    </citation>
    <scope>IDENTIFICATION</scope>
</reference>
<organism evidence="4 5">
    <name type="scientific">Strongyloides stercoralis</name>
    <name type="common">Threadworm</name>
    <dbReference type="NCBI Taxonomy" id="6248"/>
    <lineage>
        <taxon>Eukaryota</taxon>
        <taxon>Metazoa</taxon>
        <taxon>Ecdysozoa</taxon>
        <taxon>Nematoda</taxon>
        <taxon>Chromadorea</taxon>
        <taxon>Rhabditida</taxon>
        <taxon>Tylenchina</taxon>
        <taxon>Panagrolaimomorpha</taxon>
        <taxon>Strongyloidoidea</taxon>
        <taxon>Strongyloididae</taxon>
        <taxon>Strongyloides</taxon>
    </lineage>
</organism>
<proteinExistence type="predicted"/>
<keyword evidence="2" id="KW-0472">Membrane</keyword>
<accession>A0AAF5I4P0</accession>
<feature type="region of interest" description="Disordered" evidence="1">
    <location>
        <begin position="3414"/>
        <end position="3450"/>
    </location>
</feature>
<feature type="compositionally biased region" description="Basic and acidic residues" evidence="1">
    <location>
        <begin position="2108"/>
        <end position="2122"/>
    </location>
</feature>
<feature type="transmembrane region" description="Helical" evidence="2">
    <location>
        <begin position="16"/>
        <end position="35"/>
    </location>
</feature>
<feature type="compositionally biased region" description="Low complexity" evidence="1">
    <location>
        <begin position="904"/>
        <end position="916"/>
    </location>
</feature>
<feature type="region of interest" description="Disordered" evidence="1">
    <location>
        <begin position="3577"/>
        <end position="3615"/>
    </location>
</feature>
<protein>
    <recommendedName>
        <fullName evidence="3">Apple domain-containing protein</fullName>
    </recommendedName>
</protein>
<evidence type="ECO:0000313" key="4">
    <source>
        <dbReference type="Proteomes" id="UP000035681"/>
    </source>
</evidence>
<feature type="region of interest" description="Disordered" evidence="1">
    <location>
        <begin position="1856"/>
        <end position="1884"/>
    </location>
</feature>
<evidence type="ECO:0000259" key="3">
    <source>
        <dbReference type="PROSITE" id="PS50948"/>
    </source>
</evidence>
<feature type="compositionally biased region" description="Basic and acidic residues" evidence="1">
    <location>
        <begin position="2375"/>
        <end position="2396"/>
    </location>
</feature>
<evidence type="ECO:0000256" key="1">
    <source>
        <dbReference type="SAM" id="MobiDB-lite"/>
    </source>
</evidence>
<feature type="compositionally biased region" description="Basic and acidic residues" evidence="1">
    <location>
        <begin position="1042"/>
        <end position="1052"/>
    </location>
</feature>
<name>A0AAF5I4P0_STRER</name>
<feature type="compositionally biased region" description="Basic and acidic residues" evidence="1">
    <location>
        <begin position="928"/>
        <end position="945"/>
    </location>
</feature>
<feature type="region of interest" description="Disordered" evidence="1">
    <location>
        <begin position="1042"/>
        <end position="1065"/>
    </location>
</feature>